<accession>A0A9D5HDT6</accession>
<dbReference type="Pfam" id="PF04884">
    <property type="entry name" value="UVB_sens_prot"/>
    <property type="match status" value="1"/>
</dbReference>
<organism evidence="2 3">
    <name type="scientific">Dioscorea zingiberensis</name>
    <dbReference type="NCBI Taxonomy" id="325984"/>
    <lineage>
        <taxon>Eukaryota</taxon>
        <taxon>Viridiplantae</taxon>
        <taxon>Streptophyta</taxon>
        <taxon>Embryophyta</taxon>
        <taxon>Tracheophyta</taxon>
        <taxon>Spermatophyta</taxon>
        <taxon>Magnoliopsida</taxon>
        <taxon>Liliopsida</taxon>
        <taxon>Dioscoreales</taxon>
        <taxon>Dioscoreaceae</taxon>
        <taxon>Dioscorea</taxon>
    </lineage>
</organism>
<dbReference type="InterPro" id="IPR054549">
    <property type="entry name" value="UVB_sens_RUS_dom"/>
</dbReference>
<sequence>MPCVRHPSFLAFCFLRRHGRAESLPAELRFGPAMDGFARWMERLQGSPLLQRKLVAGMELCGGDGADLGRSSERVVGEGCSYAEPWASLLIVCKEIDRISNLTIIVLSLKNVAAVTSTSTRTFIYKAYARGENIGDVTAKGESVGNIAESGY</sequence>
<evidence type="ECO:0000259" key="1">
    <source>
        <dbReference type="Pfam" id="PF04884"/>
    </source>
</evidence>
<proteinExistence type="predicted"/>
<keyword evidence="3" id="KW-1185">Reference proteome</keyword>
<dbReference type="OrthoDB" id="1674699at2759"/>
<dbReference type="AlphaFoldDB" id="A0A9D5HDT6"/>
<name>A0A9D5HDT6_9LILI</name>
<dbReference type="EMBL" id="JAGGNH010000005">
    <property type="protein sequence ID" value="KAJ0972919.1"/>
    <property type="molecule type" value="Genomic_DNA"/>
</dbReference>
<gene>
    <name evidence="2" type="ORF">J5N97_020878</name>
</gene>
<reference evidence="2" key="2">
    <citation type="journal article" date="2022" name="Hortic Res">
        <title>The genome of Dioscorea zingiberensis sheds light on the biosynthesis, origin and evolution of the medicinally important diosgenin saponins.</title>
        <authorList>
            <person name="Li Y."/>
            <person name="Tan C."/>
            <person name="Li Z."/>
            <person name="Guo J."/>
            <person name="Li S."/>
            <person name="Chen X."/>
            <person name="Wang C."/>
            <person name="Dai X."/>
            <person name="Yang H."/>
            <person name="Song W."/>
            <person name="Hou L."/>
            <person name="Xu J."/>
            <person name="Tong Z."/>
            <person name="Xu A."/>
            <person name="Yuan X."/>
            <person name="Wang W."/>
            <person name="Yang Q."/>
            <person name="Chen L."/>
            <person name="Sun Z."/>
            <person name="Wang K."/>
            <person name="Pan B."/>
            <person name="Chen J."/>
            <person name="Bao Y."/>
            <person name="Liu F."/>
            <person name="Qi X."/>
            <person name="Gang D.R."/>
            <person name="Wen J."/>
            <person name="Li J."/>
        </authorList>
    </citation>
    <scope>NUCLEOTIDE SEQUENCE</scope>
    <source>
        <strain evidence="2">Dzin_1.0</strain>
    </source>
</reference>
<evidence type="ECO:0000313" key="2">
    <source>
        <dbReference type="EMBL" id="KAJ0972919.1"/>
    </source>
</evidence>
<dbReference type="Proteomes" id="UP001085076">
    <property type="component" value="Miscellaneous, Linkage group lg05"/>
</dbReference>
<evidence type="ECO:0000313" key="3">
    <source>
        <dbReference type="Proteomes" id="UP001085076"/>
    </source>
</evidence>
<reference evidence="2" key="1">
    <citation type="submission" date="2021-03" db="EMBL/GenBank/DDBJ databases">
        <authorList>
            <person name="Li Z."/>
            <person name="Yang C."/>
        </authorList>
    </citation>
    <scope>NUCLEOTIDE SEQUENCE</scope>
    <source>
        <strain evidence="2">Dzin_1.0</strain>
        <tissue evidence="2">Leaf</tissue>
    </source>
</reference>
<protein>
    <recommendedName>
        <fullName evidence="1">Protein root UVB sensitive/RUS domain-containing protein</fullName>
    </recommendedName>
</protein>
<comment type="caution">
    <text evidence="2">The sequence shown here is derived from an EMBL/GenBank/DDBJ whole genome shotgun (WGS) entry which is preliminary data.</text>
</comment>
<feature type="domain" description="Protein root UVB sensitive/RUS" evidence="1">
    <location>
        <begin position="105"/>
        <end position="148"/>
    </location>
</feature>